<accession>R6I4W8</accession>
<name>R6I4W8_9FIRM</name>
<dbReference type="EMBL" id="CBDS010000028">
    <property type="protein sequence ID" value="CDB45238.1"/>
    <property type="molecule type" value="Genomic_DNA"/>
</dbReference>
<dbReference type="GO" id="GO:0004540">
    <property type="term" value="F:RNA nuclease activity"/>
    <property type="evidence" value="ECO:0007669"/>
    <property type="project" value="InterPro"/>
</dbReference>
<dbReference type="GO" id="GO:0006364">
    <property type="term" value="P:rRNA processing"/>
    <property type="evidence" value="ECO:0007669"/>
    <property type="project" value="UniProtKB-KW"/>
</dbReference>
<comment type="cofactor">
    <cofactor evidence="1">
        <name>Mg(2+)</name>
        <dbReference type="ChEBI" id="CHEBI:18420"/>
    </cofactor>
</comment>
<evidence type="ECO:0000256" key="13">
    <source>
        <dbReference type="ARBA" id="ARBA00022801"/>
    </source>
</evidence>
<keyword evidence="6" id="KW-0698">rRNA processing</keyword>
<dbReference type="GO" id="GO:0016787">
    <property type="term" value="F:hydrolase activity"/>
    <property type="evidence" value="ECO:0007669"/>
    <property type="project" value="UniProtKB-KW"/>
</dbReference>
<keyword evidence="5" id="KW-0963">Cytoplasm</keyword>
<evidence type="ECO:0000256" key="7">
    <source>
        <dbReference type="ARBA" id="ARBA00022555"/>
    </source>
</evidence>
<dbReference type="HOGENOM" id="CLU_003468_5_3_9"/>
<dbReference type="EMBL" id="WNBW01000001">
    <property type="protein sequence ID" value="MTU02798.1"/>
    <property type="molecule type" value="Genomic_DNA"/>
</dbReference>
<dbReference type="GO" id="GO:0019843">
    <property type="term" value="F:rRNA binding"/>
    <property type="evidence" value="ECO:0007669"/>
    <property type="project" value="UniProtKB-KW"/>
</dbReference>
<keyword evidence="8" id="KW-0819">tRNA processing</keyword>
<keyword evidence="12" id="KW-0255">Endonuclease</keyword>
<dbReference type="GO" id="GO:0005737">
    <property type="term" value="C:cytoplasm"/>
    <property type="evidence" value="ECO:0007669"/>
    <property type="project" value="UniProtKB-SubCell"/>
</dbReference>
<keyword evidence="15" id="KW-0694">RNA-binding</keyword>
<dbReference type="NCBIfam" id="TIGR00757">
    <property type="entry name" value="RNaseEG"/>
    <property type="match status" value="1"/>
</dbReference>
<evidence type="ECO:0000256" key="10">
    <source>
        <dbReference type="ARBA" id="ARBA00022723"/>
    </source>
</evidence>
<evidence type="ECO:0000256" key="6">
    <source>
        <dbReference type="ARBA" id="ARBA00022552"/>
    </source>
</evidence>
<dbReference type="CDD" id="cd04453">
    <property type="entry name" value="S1_RNase_E"/>
    <property type="match status" value="1"/>
</dbReference>
<dbReference type="STRING" id="1262914.BN533_00366"/>
<dbReference type="Proteomes" id="UP000443070">
    <property type="component" value="Unassembled WGS sequence"/>
</dbReference>
<keyword evidence="10" id="KW-0479">Metal-binding</keyword>
<comment type="subcellular location">
    <subcellularLocation>
        <location evidence="2">Cytoplasm</location>
    </subcellularLocation>
</comment>
<dbReference type="RefSeq" id="WP_021717269.1">
    <property type="nucleotide sequence ID" value="NZ_AP025560.1"/>
</dbReference>
<keyword evidence="7" id="KW-0820">tRNA-binding</keyword>
<evidence type="ECO:0000256" key="4">
    <source>
        <dbReference type="ARBA" id="ARBA00017719"/>
    </source>
</evidence>
<evidence type="ECO:0000256" key="5">
    <source>
        <dbReference type="ARBA" id="ARBA00022490"/>
    </source>
</evidence>
<evidence type="ECO:0000256" key="14">
    <source>
        <dbReference type="ARBA" id="ARBA00022842"/>
    </source>
</evidence>
<reference evidence="17" key="1">
    <citation type="submission" date="2012-11" db="EMBL/GenBank/DDBJ databases">
        <title>Dependencies among metagenomic species, viruses, plasmids and units of genetic variation.</title>
        <authorList>
            <person name="Nielsen H.B."/>
            <person name="Almeida M."/>
            <person name="Juncker A.S."/>
            <person name="Rasmussen S."/>
            <person name="Li J."/>
            <person name="Sunagawa S."/>
            <person name="Plichta D."/>
            <person name="Gautier L."/>
            <person name="Le Chatelier E."/>
            <person name="Peletier E."/>
            <person name="Bonde I."/>
            <person name="Nielsen T."/>
            <person name="Manichanh C."/>
            <person name="Arumugam M."/>
            <person name="Batto J."/>
            <person name="Santos M.B.Q.D."/>
            <person name="Blom N."/>
            <person name="Borruel N."/>
            <person name="Burgdorf K.S."/>
            <person name="Boumezbeur F."/>
            <person name="Casellas F."/>
            <person name="Dore J."/>
            <person name="Guarner F."/>
            <person name="Hansen T."/>
            <person name="Hildebrand F."/>
            <person name="Kaas R.S."/>
            <person name="Kennedy S."/>
            <person name="Kristiansen K."/>
            <person name="Kultima J.R."/>
            <person name="Leonard P."/>
            <person name="Levenez F."/>
            <person name="Lund O."/>
            <person name="Moumen B."/>
            <person name="Le Paslier D."/>
            <person name="Pons N."/>
            <person name="Pedersen O."/>
            <person name="Prifti E."/>
            <person name="Qin J."/>
            <person name="Raes J."/>
            <person name="Tap J."/>
            <person name="Tims S."/>
            <person name="Ussery D.W."/>
            <person name="Yamada T."/>
            <person name="MetaHit consortium"/>
            <person name="Renault P."/>
            <person name="Sicheritz-Ponten T."/>
            <person name="Bork P."/>
            <person name="Wang J."/>
            <person name="Brunak S."/>
            <person name="Ehrlich S.D."/>
        </authorList>
    </citation>
    <scope>NUCLEOTIDE SEQUENCE [LARGE SCALE GENOMIC DNA]</scope>
</reference>
<evidence type="ECO:0000256" key="1">
    <source>
        <dbReference type="ARBA" id="ARBA00001946"/>
    </source>
</evidence>
<dbReference type="AlphaFoldDB" id="R6I4W8"/>
<dbReference type="Gene3D" id="3.40.1260.20">
    <property type="entry name" value="Ribonuclease E, catalytic domain"/>
    <property type="match status" value="1"/>
</dbReference>
<keyword evidence="9" id="KW-0540">Nuclease</keyword>
<dbReference type="InterPro" id="IPR019307">
    <property type="entry name" value="RNA-bd_AU-1/RNase_E/G"/>
</dbReference>
<dbReference type="GO" id="GO:0008033">
    <property type="term" value="P:tRNA processing"/>
    <property type="evidence" value="ECO:0007669"/>
    <property type="project" value="UniProtKB-KW"/>
</dbReference>
<evidence type="ECO:0000256" key="12">
    <source>
        <dbReference type="ARBA" id="ARBA00022759"/>
    </source>
</evidence>
<evidence type="ECO:0000256" key="11">
    <source>
        <dbReference type="ARBA" id="ARBA00022730"/>
    </source>
</evidence>
<keyword evidence="14" id="KW-0460">Magnesium</keyword>
<feature type="domain" description="S1 motif" evidence="16">
    <location>
        <begin position="37"/>
        <end position="101"/>
    </location>
</feature>
<reference evidence="20 21" key="2">
    <citation type="journal article" date="2019" name="Nat. Med.">
        <title>A library of human gut bacterial isolates paired with longitudinal multiomics data enables mechanistic microbiome research.</title>
        <authorList>
            <person name="Poyet M."/>
            <person name="Groussin M."/>
            <person name="Gibbons S.M."/>
            <person name="Avila-Pacheco J."/>
            <person name="Jiang X."/>
            <person name="Kearney S.M."/>
            <person name="Perrotta A.R."/>
            <person name="Berdy B."/>
            <person name="Zhao S."/>
            <person name="Lieberman T.D."/>
            <person name="Swanson P.K."/>
            <person name="Smith M."/>
            <person name="Roesemann S."/>
            <person name="Alexander J.E."/>
            <person name="Rich S.A."/>
            <person name="Livny J."/>
            <person name="Vlamakis H."/>
            <person name="Clish C."/>
            <person name="Bullock K."/>
            <person name="Deik A."/>
            <person name="Scott J."/>
            <person name="Pierce K.A."/>
            <person name="Xavier R.J."/>
            <person name="Alm E.J."/>
        </authorList>
    </citation>
    <scope>NUCLEOTIDE SEQUENCE [LARGE SCALE GENOMIC DNA]</scope>
    <source>
        <strain evidence="18 21">BIOML-A13</strain>
        <strain evidence="19 20">BIOML-A3</strain>
    </source>
</reference>
<dbReference type="GO" id="GO:0046872">
    <property type="term" value="F:metal ion binding"/>
    <property type="evidence" value="ECO:0007669"/>
    <property type="project" value="UniProtKB-KW"/>
</dbReference>
<dbReference type="SMART" id="SM00316">
    <property type="entry name" value="S1"/>
    <property type="match status" value="1"/>
</dbReference>
<evidence type="ECO:0000313" key="18">
    <source>
        <dbReference type="EMBL" id="MTT74667.1"/>
    </source>
</evidence>
<dbReference type="GO" id="GO:0000049">
    <property type="term" value="F:tRNA binding"/>
    <property type="evidence" value="ECO:0007669"/>
    <property type="project" value="UniProtKB-KW"/>
</dbReference>
<dbReference type="GO" id="GO:0004519">
    <property type="term" value="F:endonuclease activity"/>
    <property type="evidence" value="ECO:0007669"/>
    <property type="project" value="UniProtKB-KW"/>
</dbReference>
<keyword evidence="13" id="KW-0378">Hydrolase</keyword>
<accession>A0A6I3RSY3</accession>
<dbReference type="InterPro" id="IPR012340">
    <property type="entry name" value="NA-bd_OB-fold"/>
</dbReference>
<dbReference type="InterPro" id="IPR003029">
    <property type="entry name" value="S1_domain"/>
</dbReference>
<evidence type="ECO:0000256" key="8">
    <source>
        <dbReference type="ARBA" id="ARBA00022694"/>
    </source>
</evidence>
<dbReference type="Gene3D" id="2.40.50.140">
    <property type="entry name" value="Nucleic acid-binding proteins"/>
    <property type="match status" value="1"/>
</dbReference>
<evidence type="ECO:0000256" key="3">
    <source>
        <dbReference type="ARBA" id="ARBA00005663"/>
    </source>
</evidence>
<dbReference type="PANTHER" id="PTHR30001:SF0">
    <property type="entry name" value="RIBONUCLEASE G"/>
    <property type="match status" value="1"/>
</dbReference>
<keyword evidence="20" id="KW-1185">Reference proteome</keyword>
<evidence type="ECO:0000259" key="16">
    <source>
        <dbReference type="SMART" id="SM00316"/>
    </source>
</evidence>
<evidence type="ECO:0000256" key="2">
    <source>
        <dbReference type="ARBA" id="ARBA00004496"/>
    </source>
</evidence>
<dbReference type="SUPFAM" id="SSF50249">
    <property type="entry name" value="Nucleic acid-binding proteins"/>
    <property type="match status" value="1"/>
</dbReference>
<dbReference type="Proteomes" id="UP000484547">
    <property type="component" value="Unassembled WGS sequence"/>
</dbReference>
<evidence type="ECO:0000256" key="9">
    <source>
        <dbReference type="ARBA" id="ARBA00022722"/>
    </source>
</evidence>
<dbReference type="Pfam" id="PF10150">
    <property type="entry name" value="RNase_E_G"/>
    <property type="match status" value="1"/>
</dbReference>
<dbReference type="InterPro" id="IPR004659">
    <property type="entry name" value="RNase_E/G"/>
</dbReference>
<evidence type="ECO:0000256" key="15">
    <source>
        <dbReference type="ARBA" id="ARBA00022884"/>
    </source>
</evidence>
<proteinExistence type="inferred from homology"/>
<dbReference type="eggNOG" id="COG1530">
    <property type="taxonomic scope" value="Bacteria"/>
</dbReference>
<dbReference type="Pfam" id="PF20833">
    <property type="entry name" value="RNase_E_G_Thio"/>
    <property type="match status" value="1"/>
</dbReference>
<sequence>METKIIISATSEETRMGLTENGRLMEYLVERSSEKHLVGNIFKGRVNNVVPGIQAAFIDIGLQQNAFLYLGESNDITEGKSILVQITKDARGSKGPSATRELTLPGRYVVLLPLADYIGVSHKIENKEERNRLKAIIEEAKPDGMGIVIRTAAIGASEEALLEDIRHLCANWRVIEARGKVEKAPATLYRELDLSVRIVRDYLTNDVSQIILDDKAVYGRVCELLKNMPGGTTGRVLLHEKQEDVFAYYGLREEIDTISDRRIDLSCGGYLVIDYTEAMTVIDVNSGRYSGRENLEETIMQINREAAVEIARQLRLRDIGGIIVVDFIDMHTQEHQQEILQVLQQALSNDKMKPRVQDITVLNLVEITRKKARQNLSTVLYAPCPICQGGGRVQSRETVALEIKRRLRTLLAKPCASRSILISANPWMVEWLRAKDLRQWERELACKIKVEADTGLHIETFSILDNTGVDK</sequence>
<dbReference type="OrthoDB" id="9804278at2"/>
<gene>
    <name evidence="17" type="ORF">BN533_00366</name>
    <name evidence="18" type="ORF">GMD11_00085</name>
    <name evidence="19" type="ORF">GMD18_00080</name>
</gene>
<dbReference type="EMBL" id="WNBM01000001">
    <property type="protein sequence ID" value="MTT74667.1"/>
    <property type="molecule type" value="Genomic_DNA"/>
</dbReference>
<evidence type="ECO:0000313" key="17">
    <source>
        <dbReference type="EMBL" id="CDB45238.1"/>
    </source>
</evidence>
<dbReference type="InterPro" id="IPR048583">
    <property type="entry name" value="RNase_E_G_thioredoxin-like"/>
</dbReference>
<comment type="caution">
    <text evidence="17">The sequence shown here is derived from an EMBL/GenBank/DDBJ whole genome shotgun (WGS) entry which is preliminary data.</text>
</comment>
<comment type="similarity">
    <text evidence="3">Belongs to the RNase E/G family. RNase G subfamily.</text>
</comment>
<evidence type="ECO:0000313" key="21">
    <source>
        <dbReference type="Proteomes" id="UP000484547"/>
    </source>
</evidence>
<keyword evidence="11" id="KW-0699">rRNA-binding</keyword>
<organism evidence="17">
    <name type="scientific">Phascolarctobacterium faecium</name>
    <dbReference type="NCBI Taxonomy" id="33025"/>
    <lineage>
        <taxon>Bacteria</taxon>
        <taxon>Bacillati</taxon>
        <taxon>Bacillota</taxon>
        <taxon>Negativicutes</taxon>
        <taxon>Acidaminococcales</taxon>
        <taxon>Acidaminococcaceae</taxon>
        <taxon>Phascolarctobacterium</taxon>
    </lineage>
</organism>
<evidence type="ECO:0000313" key="19">
    <source>
        <dbReference type="EMBL" id="MTU02798.1"/>
    </source>
</evidence>
<evidence type="ECO:0000313" key="20">
    <source>
        <dbReference type="Proteomes" id="UP000443070"/>
    </source>
</evidence>
<dbReference type="PANTHER" id="PTHR30001">
    <property type="entry name" value="RIBONUCLEASE"/>
    <property type="match status" value="1"/>
</dbReference>
<protein>
    <recommendedName>
        <fullName evidence="4">Ribonuclease G</fullName>
    </recommendedName>
</protein>